<keyword evidence="2" id="KW-1185">Reference proteome</keyword>
<evidence type="ECO:0000313" key="2">
    <source>
        <dbReference type="Proteomes" id="UP000183561"/>
    </source>
</evidence>
<proteinExistence type="predicted"/>
<reference evidence="2" key="1">
    <citation type="submission" date="2016-10" db="EMBL/GenBank/DDBJ databases">
        <authorList>
            <person name="Varghese N."/>
            <person name="Submissions S."/>
        </authorList>
    </citation>
    <scope>NUCLEOTIDE SEQUENCE [LARGE SCALE GENOMIC DNA]</scope>
    <source>
        <strain evidence="2">DSM 44498</strain>
    </source>
</reference>
<dbReference type="Proteomes" id="UP000183561">
    <property type="component" value="Unassembled WGS sequence"/>
</dbReference>
<dbReference type="RefSeq" id="WP_143051425.1">
    <property type="nucleotide sequence ID" value="NZ_CP070609.1"/>
</dbReference>
<gene>
    <name evidence="1" type="ORF">SAMN04490239_5563</name>
</gene>
<name>A0A1H4VKN9_9NOCA</name>
<dbReference type="AlphaFoldDB" id="A0A1H4VKN9"/>
<evidence type="ECO:0000313" key="1">
    <source>
        <dbReference type="EMBL" id="SEC81400.1"/>
    </source>
</evidence>
<sequence>MNNVTRGSSEIHVLYQKQYSSHERASIPRRVRCQASRLEPRGTVEPRQSRLPVSIAELSDGIIAKPHEASNAPEGDAIEIAELLRAHHNHTDSLDSAEQERTTHA</sequence>
<organism evidence="1 2">
    <name type="scientific">Rhodococcus koreensis</name>
    <dbReference type="NCBI Taxonomy" id="99653"/>
    <lineage>
        <taxon>Bacteria</taxon>
        <taxon>Bacillati</taxon>
        <taxon>Actinomycetota</taxon>
        <taxon>Actinomycetes</taxon>
        <taxon>Mycobacteriales</taxon>
        <taxon>Nocardiaceae</taxon>
        <taxon>Rhodococcus</taxon>
    </lineage>
</organism>
<accession>A0A1H4VKN9</accession>
<dbReference type="EMBL" id="FNSV01000005">
    <property type="protein sequence ID" value="SEC81400.1"/>
    <property type="molecule type" value="Genomic_DNA"/>
</dbReference>
<protein>
    <submittedName>
        <fullName evidence="1">Uncharacterized protein</fullName>
    </submittedName>
</protein>